<dbReference type="Pfam" id="PF02909">
    <property type="entry name" value="TetR_C_1"/>
    <property type="match status" value="1"/>
</dbReference>
<reference evidence="8" key="1">
    <citation type="journal article" date="2019" name="Int. J. Syst. Evol. Microbiol.">
        <title>The Global Catalogue of Microorganisms (GCM) 10K type strain sequencing project: providing services to taxonomists for standard genome sequencing and annotation.</title>
        <authorList>
            <consortium name="The Broad Institute Genomics Platform"/>
            <consortium name="The Broad Institute Genome Sequencing Center for Infectious Disease"/>
            <person name="Wu L."/>
            <person name="Ma J."/>
        </authorList>
    </citation>
    <scope>NUCLEOTIDE SEQUENCE [LARGE SCALE GENOMIC DNA]</scope>
    <source>
        <strain evidence="8">CGMCC 4.7329</strain>
    </source>
</reference>
<dbReference type="PANTHER" id="PTHR30055">
    <property type="entry name" value="HTH-TYPE TRANSCRIPTIONAL REGULATOR RUTR"/>
    <property type="match status" value="1"/>
</dbReference>
<dbReference type="InterPro" id="IPR050109">
    <property type="entry name" value="HTH-type_TetR-like_transc_reg"/>
</dbReference>
<keyword evidence="2 4" id="KW-0238">DNA-binding</keyword>
<keyword evidence="1" id="KW-0805">Transcription regulation</keyword>
<feature type="domain" description="HTH tetR-type" evidence="6">
    <location>
        <begin position="19"/>
        <end position="79"/>
    </location>
</feature>
<feature type="DNA-binding region" description="H-T-H motif" evidence="4">
    <location>
        <begin position="42"/>
        <end position="61"/>
    </location>
</feature>
<feature type="region of interest" description="Disordered" evidence="5">
    <location>
        <begin position="1"/>
        <end position="20"/>
    </location>
</feature>
<keyword evidence="8" id="KW-1185">Reference proteome</keyword>
<accession>A0ABQ2K8G3</accession>
<evidence type="ECO:0000313" key="8">
    <source>
        <dbReference type="Proteomes" id="UP000658127"/>
    </source>
</evidence>
<evidence type="ECO:0000256" key="3">
    <source>
        <dbReference type="ARBA" id="ARBA00023163"/>
    </source>
</evidence>
<dbReference type="InterPro" id="IPR004111">
    <property type="entry name" value="Repressor_TetR_C"/>
</dbReference>
<dbReference type="PANTHER" id="PTHR30055:SF151">
    <property type="entry name" value="TRANSCRIPTIONAL REGULATORY PROTEIN"/>
    <property type="match status" value="1"/>
</dbReference>
<dbReference type="RefSeq" id="WP_189025825.1">
    <property type="nucleotide sequence ID" value="NZ_BMNE01000002.1"/>
</dbReference>
<organism evidence="7 8">
    <name type="scientific">Nocardia rhizosphaerihabitans</name>
    <dbReference type="NCBI Taxonomy" id="1691570"/>
    <lineage>
        <taxon>Bacteria</taxon>
        <taxon>Bacillati</taxon>
        <taxon>Actinomycetota</taxon>
        <taxon>Actinomycetes</taxon>
        <taxon>Mycobacteriales</taxon>
        <taxon>Nocardiaceae</taxon>
        <taxon>Nocardia</taxon>
    </lineage>
</organism>
<dbReference type="InterPro" id="IPR009057">
    <property type="entry name" value="Homeodomain-like_sf"/>
</dbReference>
<evidence type="ECO:0000313" key="7">
    <source>
        <dbReference type="EMBL" id="GGN73966.1"/>
    </source>
</evidence>
<evidence type="ECO:0000256" key="5">
    <source>
        <dbReference type="SAM" id="MobiDB-lite"/>
    </source>
</evidence>
<dbReference type="Pfam" id="PF00440">
    <property type="entry name" value="TetR_N"/>
    <property type="match status" value="1"/>
</dbReference>
<dbReference type="PROSITE" id="PS50977">
    <property type="entry name" value="HTH_TETR_2"/>
    <property type="match status" value="1"/>
</dbReference>
<protein>
    <recommendedName>
        <fullName evidence="6">HTH tetR-type domain-containing protein</fullName>
    </recommendedName>
</protein>
<dbReference type="Gene3D" id="1.10.357.10">
    <property type="entry name" value="Tetracycline Repressor, domain 2"/>
    <property type="match status" value="1"/>
</dbReference>
<gene>
    <name evidence="7" type="ORF">GCM10011610_17090</name>
</gene>
<dbReference type="SUPFAM" id="SSF48498">
    <property type="entry name" value="Tetracyclin repressor-like, C-terminal domain"/>
    <property type="match status" value="1"/>
</dbReference>
<evidence type="ECO:0000259" key="6">
    <source>
        <dbReference type="PROSITE" id="PS50977"/>
    </source>
</evidence>
<evidence type="ECO:0000256" key="1">
    <source>
        <dbReference type="ARBA" id="ARBA00023015"/>
    </source>
</evidence>
<dbReference type="EMBL" id="BMNE01000002">
    <property type="protein sequence ID" value="GGN73966.1"/>
    <property type="molecule type" value="Genomic_DNA"/>
</dbReference>
<comment type="caution">
    <text evidence="7">The sequence shown here is derived from an EMBL/GenBank/DDBJ whole genome shotgun (WGS) entry which is preliminary data.</text>
</comment>
<evidence type="ECO:0000256" key="2">
    <source>
        <dbReference type="ARBA" id="ARBA00023125"/>
    </source>
</evidence>
<dbReference type="SUPFAM" id="SSF46689">
    <property type="entry name" value="Homeodomain-like"/>
    <property type="match status" value="1"/>
</dbReference>
<keyword evidence="3" id="KW-0804">Transcription</keyword>
<sequence>MPDGKSTGQRGAPRPTRRSFTEEQVVDTALDLLDDGGPNALSIRAVAARLGVNPNAVYTYVASRADLEGAVIERVLAAVPLGPLSDPGVEWTAAVIQFALGLRDQLLAHPAVATLMMSGPMNGPAARDVGEAMFGCLARGGLPAQTRAHGVYAVIVQVLGAVALEVAETDGKPPLPPESERIAQRRAALDDVDATRWPRTAAHLDEIAAWNSVDQFVWGLRVLLTGMTAA</sequence>
<name>A0ABQ2K8G3_9NOCA</name>
<dbReference type="InterPro" id="IPR001647">
    <property type="entry name" value="HTH_TetR"/>
</dbReference>
<evidence type="ECO:0000256" key="4">
    <source>
        <dbReference type="PROSITE-ProRule" id="PRU00335"/>
    </source>
</evidence>
<dbReference type="InterPro" id="IPR036271">
    <property type="entry name" value="Tet_transcr_reg_TetR-rel_C_sf"/>
</dbReference>
<dbReference type="Proteomes" id="UP000658127">
    <property type="component" value="Unassembled WGS sequence"/>
</dbReference>
<proteinExistence type="predicted"/>